<dbReference type="EMBL" id="CP003587">
    <property type="protein sequence ID" value="AGY57114.1"/>
    <property type="molecule type" value="Genomic_DNA"/>
</dbReference>
<dbReference type="Proteomes" id="UP000017396">
    <property type="component" value="Chromosome"/>
</dbReference>
<evidence type="ECO:0000313" key="4">
    <source>
        <dbReference type="Proteomes" id="UP000017396"/>
    </source>
</evidence>
<dbReference type="HOGENOM" id="CLU_2436644_0_0_3"/>
<dbReference type="InterPro" id="IPR010982">
    <property type="entry name" value="Lambda_DNA-bd_dom_sf"/>
</dbReference>
<dbReference type="SUPFAM" id="SSF47413">
    <property type="entry name" value="lambda repressor-like DNA-binding domains"/>
    <property type="match status" value="1"/>
</dbReference>
<protein>
    <recommendedName>
        <fullName evidence="2">HTH cro/C1-type domain-containing protein</fullName>
    </recommendedName>
</protein>
<dbReference type="KEGG" id="glj:GKIL_0868"/>
<feature type="domain" description="HTH cro/C1-type" evidence="2">
    <location>
        <begin position="8"/>
        <end position="62"/>
    </location>
</feature>
<evidence type="ECO:0000256" key="1">
    <source>
        <dbReference type="SAM" id="MobiDB-lite"/>
    </source>
</evidence>
<dbReference type="InterPro" id="IPR001387">
    <property type="entry name" value="Cro/C1-type_HTH"/>
</dbReference>
<keyword evidence="4" id="KW-1185">Reference proteome</keyword>
<dbReference type="SMART" id="SM00530">
    <property type="entry name" value="HTH_XRE"/>
    <property type="match status" value="1"/>
</dbReference>
<dbReference type="STRING" id="1183438.GKIL_0868"/>
<feature type="region of interest" description="Disordered" evidence="1">
    <location>
        <begin position="70"/>
        <end position="90"/>
    </location>
</feature>
<sequence>MPPVDGPFIKAELSRRNVELQDIAAAVGVSATIVSLVISGHRSSKRVAQAIAAAAGVPVEKVIALRKSKAQAPSTKVAPEPVTTTTRSTT</sequence>
<dbReference type="Gene3D" id="1.10.260.40">
    <property type="entry name" value="lambda repressor-like DNA-binding domains"/>
    <property type="match status" value="1"/>
</dbReference>
<accession>U5QHK0</accession>
<name>U5QHK0_GLOK1</name>
<dbReference type="GO" id="GO:0003677">
    <property type="term" value="F:DNA binding"/>
    <property type="evidence" value="ECO:0007669"/>
    <property type="project" value="InterPro"/>
</dbReference>
<evidence type="ECO:0000259" key="2">
    <source>
        <dbReference type="SMART" id="SM00530"/>
    </source>
</evidence>
<dbReference type="AlphaFoldDB" id="U5QHK0"/>
<reference evidence="3 4" key="1">
    <citation type="journal article" date="2013" name="PLoS ONE">
        <title>Cultivation and Complete Genome Sequencing of Gloeobacter kilaueensis sp. nov., from a Lava Cave in Kilauea Caldera, Hawai'i.</title>
        <authorList>
            <person name="Saw J.H."/>
            <person name="Schatz M."/>
            <person name="Brown M.V."/>
            <person name="Kunkel D.D."/>
            <person name="Foster J.S."/>
            <person name="Shick H."/>
            <person name="Christensen S."/>
            <person name="Hou S."/>
            <person name="Wan X."/>
            <person name="Donachie S.P."/>
        </authorList>
    </citation>
    <scope>NUCLEOTIDE SEQUENCE [LARGE SCALE GENOMIC DNA]</scope>
    <source>
        <strain evidence="4">JS</strain>
    </source>
</reference>
<gene>
    <name evidence="3" type="ORF">GKIL_0868</name>
</gene>
<proteinExistence type="predicted"/>
<organism evidence="3 4">
    <name type="scientific">Gloeobacter kilaueensis (strain ATCC BAA-2537 / CCAP 1431/1 / ULC 316 / JS1)</name>
    <dbReference type="NCBI Taxonomy" id="1183438"/>
    <lineage>
        <taxon>Bacteria</taxon>
        <taxon>Bacillati</taxon>
        <taxon>Cyanobacteriota</taxon>
        <taxon>Cyanophyceae</taxon>
        <taxon>Gloeobacterales</taxon>
        <taxon>Gloeobacteraceae</taxon>
        <taxon>Gloeobacter</taxon>
    </lineage>
</organism>
<evidence type="ECO:0000313" key="3">
    <source>
        <dbReference type="EMBL" id="AGY57114.1"/>
    </source>
</evidence>